<keyword evidence="5 12" id="KW-0337">GPI-anchor biosynthesis</keyword>
<protein>
    <recommendedName>
        <fullName evidence="4 12">GPI mannosyltransferase 2</fullName>
        <ecNumber evidence="12">2.4.1.-</ecNumber>
    </recommendedName>
</protein>
<feature type="transmembrane region" description="Helical" evidence="12">
    <location>
        <begin position="218"/>
        <end position="234"/>
    </location>
</feature>
<reference evidence="13" key="2">
    <citation type="submission" date="2023-05" db="EMBL/GenBank/DDBJ databases">
        <authorList>
            <consortium name="Lawrence Berkeley National Laboratory"/>
            <person name="Steindorff A."/>
            <person name="Hensen N."/>
            <person name="Bonometti L."/>
            <person name="Westerberg I."/>
            <person name="Brannstrom I.O."/>
            <person name="Guillou S."/>
            <person name="Cros-Aarteil S."/>
            <person name="Calhoun S."/>
            <person name="Haridas S."/>
            <person name="Kuo A."/>
            <person name="Mondo S."/>
            <person name="Pangilinan J."/>
            <person name="Riley R."/>
            <person name="Labutti K."/>
            <person name="Andreopoulos B."/>
            <person name="Lipzen A."/>
            <person name="Chen C."/>
            <person name="Yanf M."/>
            <person name="Daum C."/>
            <person name="Ng V."/>
            <person name="Clum A."/>
            <person name="Ohm R."/>
            <person name="Martin F."/>
            <person name="Silar P."/>
            <person name="Natvig D."/>
            <person name="Lalanne C."/>
            <person name="Gautier V."/>
            <person name="Ament-Velasquez S.L."/>
            <person name="Kruys A."/>
            <person name="Hutchinson M.I."/>
            <person name="Powell A.J."/>
            <person name="Barry K."/>
            <person name="Miller A.N."/>
            <person name="Grigoriev I.V."/>
            <person name="Debuchy R."/>
            <person name="Gladieux P."/>
            <person name="Thoren M.H."/>
            <person name="Johannesson H."/>
        </authorList>
    </citation>
    <scope>NUCLEOTIDE SEQUENCE</scope>
    <source>
        <strain evidence="13">PSN243</strain>
    </source>
</reference>
<keyword evidence="6 12" id="KW-0328">Glycosyltransferase</keyword>
<proteinExistence type="inferred from homology"/>
<dbReference type="GO" id="GO:0004376">
    <property type="term" value="F:GPI mannosyltransferase activity"/>
    <property type="evidence" value="ECO:0007669"/>
    <property type="project" value="InterPro"/>
</dbReference>
<keyword evidence="10 12" id="KW-1133">Transmembrane helix</keyword>
<evidence type="ECO:0000256" key="9">
    <source>
        <dbReference type="ARBA" id="ARBA00022824"/>
    </source>
</evidence>
<keyword evidence="8 12" id="KW-0812">Transmembrane</keyword>
<keyword evidence="14" id="KW-1185">Reference proteome</keyword>
<evidence type="ECO:0000256" key="1">
    <source>
        <dbReference type="ARBA" id="ARBA00004477"/>
    </source>
</evidence>
<sequence length="479" mass="51533">MGSHRQHVIAHPLRTLIAAFAVWKLIILAIAVGSCIRDTYDTSGALVVLGNRESALTRSFLGELASRFTSWDAIYYVSAARRGYRFEQEWAFGAALPITIRTIVTALARLGFVTEDPSSDPSSEGQGSALLETLVGILVANTFHLLAVVVLFRLSLLVWRNHPQTVLVSLLSAALHVVSPAGLFLSSPMAESSCALFSFTGYLLYARSCVSAKPLAQDGYLVLAGLLFGIATAFRSNGILNGIPFAWEVVQVLPRLASNLFSTSGPGQQQKGSLTTASAVRRLLALAVGGIAVAAGSLVPQAVAYQRFCSGASGSTEVPRRPWCHGYLPSIYTFVQRHYWDVGFLRYWKLSNVPLFLLAAPMLAIMAQSAAETLVPATTSATRTKGPAGKDSTSVEPDSGRIATLVRSAAAAQLLLAVMAVTNYHVQIITRISSAYPLWYWWVAGKLIRGDSWGSRVVIFMVMYASIQGALFTSFLPPA</sequence>
<evidence type="ECO:0000313" key="14">
    <source>
        <dbReference type="Proteomes" id="UP001321760"/>
    </source>
</evidence>
<feature type="transmembrane region" description="Helical" evidence="12">
    <location>
        <begin position="283"/>
        <end position="305"/>
    </location>
</feature>
<evidence type="ECO:0000256" key="5">
    <source>
        <dbReference type="ARBA" id="ARBA00022502"/>
    </source>
</evidence>
<keyword evidence="11 12" id="KW-0472">Membrane</keyword>
<feature type="transmembrane region" description="Helical" evidence="12">
    <location>
        <begin position="90"/>
        <end position="113"/>
    </location>
</feature>
<accession>A0AAV9H2W6</accession>
<feature type="transmembrane region" description="Helical" evidence="12">
    <location>
        <begin position="133"/>
        <end position="154"/>
    </location>
</feature>
<dbReference type="AlphaFoldDB" id="A0AAV9H2W6"/>
<dbReference type="InterPro" id="IPR007315">
    <property type="entry name" value="PIG-V/Gpi18"/>
</dbReference>
<comment type="similarity">
    <text evidence="3 12">Belongs to the PIGV family.</text>
</comment>
<evidence type="ECO:0000256" key="3">
    <source>
        <dbReference type="ARBA" id="ARBA00008698"/>
    </source>
</evidence>
<dbReference type="PANTHER" id="PTHR12468:SF2">
    <property type="entry name" value="GPI MANNOSYLTRANSFERASE 2"/>
    <property type="match status" value="1"/>
</dbReference>
<evidence type="ECO:0000256" key="10">
    <source>
        <dbReference type="ARBA" id="ARBA00022989"/>
    </source>
</evidence>
<evidence type="ECO:0000256" key="2">
    <source>
        <dbReference type="ARBA" id="ARBA00004687"/>
    </source>
</evidence>
<dbReference type="GO" id="GO:0005789">
    <property type="term" value="C:endoplasmic reticulum membrane"/>
    <property type="evidence" value="ECO:0007669"/>
    <property type="project" value="UniProtKB-SubCell"/>
</dbReference>
<evidence type="ECO:0000313" key="13">
    <source>
        <dbReference type="EMBL" id="KAK4453967.1"/>
    </source>
</evidence>
<keyword evidence="7 12" id="KW-0808">Transferase</keyword>
<dbReference type="Proteomes" id="UP001321760">
    <property type="component" value="Unassembled WGS sequence"/>
</dbReference>
<comment type="subcellular location">
    <subcellularLocation>
        <location evidence="1 12">Endoplasmic reticulum membrane</location>
        <topology evidence="1 12">Multi-pass membrane protein</topology>
    </subcellularLocation>
</comment>
<gene>
    <name evidence="13" type="ORF">QBC34DRAFT_174344</name>
</gene>
<dbReference type="EC" id="2.4.1.-" evidence="12"/>
<evidence type="ECO:0000256" key="6">
    <source>
        <dbReference type="ARBA" id="ARBA00022676"/>
    </source>
</evidence>
<dbReference type="GO" id="GO:0000009">
    <property type="term" value="F:alpha-1,6-mannosyltransferase activity"/>
    <property type="evidence" value="ECO:0007669"/>
    <property type="project" value="InterPro"/>
</dbReference>
<evidence type="ECO:0000256" key="7">
    <source>
        <dbReference type="ARBA" id="ARBA00022679"/>
    </source>
</evidence>
<comment type="function">
    <text evidence="12">Mannosyltransferase involved in glycosylphosphatidylinositol-anchor biosynthesis.</text>
</comment>
<feature type="transmembrane region" description="Helical" evidence="12">
    <location>
        <begin position="457"/>
        <end position="476"/>
    </location>
</feature>
<comment type="pathway">
    <text evidence="2 12">Glycolipid biosynthesis; glycosylphosphatidylinositol-anchor biosynthesis.</text>
</comment>
<dbReference type="PROSITE" id="PS51257">
    <property type="entry name" value="PROKAR_LIPOPROTEIN"/>
    <property type="match status" value="1"/>
</dbReference>
<feature type="transmembrane region" description="Helical" evidence="12">
    <location>
        <begin position="16"/>
        <end position="36"/>
    </location>
</feature>
<evidence type="ECO:0000256" key="4">
    <source>
        <dbReference type="ARBA" id="ARBA00013795"/>
    </source>
</evidence>
<organism evidence="13 14">
    <name type="scientific">Podospora aff. communis PSN243</name>
    <dbReference type="NCBI Taxonomy" id="3040156"/>
    <lineage>
        <taxon>Eukaryota</taxon>
        <taxon>Fungi</taxon>
        <taxon>Dikarya</taxon>
        <taxon>Ascomycota</taxon>
        <taxon>Pezizomycotina</taxon>
        <taxon>Sordariomycetes</taxon>
        <taxon>Sordariomycetidae</taxon>
        <taxon>Sordariales</taxon>
        <taxon>Podosporaceae</taxon>
        <taxon>Podospora</taxon>
    </lineage>
</organism>
<dbReference type="Pfam" id="PF04188">
    <property type="entry name" value="Mannosyl_trans2"/>
    <property type="match status" value="1"/>
</dbReference>
<dbReference type="EMBL" id="MU865918">
    <property type="protein sequence ID" value="KAK4453967.1"/>
    <property type="molecule type" value="Genomic_DNA"/>
</dbReference>
<keyword evidence="9 12" id="KW-0256">Endoplasmic reticulum</keyword>
<reference evidence="13" key="1">
    <citation type="journal article" date="2023" name="Mol. Phylogenet. Evol.">
        <title>Genome-scale phylogeny and comparative genomics of the fungal order Sordariales.</title>
        <authorList>
            <person name="Hensen N."/>
            <person name="Bonometti L."/>
            <person name="Westerberg I."/>
            <person name="Brannstrom I.O."/>
            <person name="Guillou S."/>
            <person name="Cros-Aarteil S."/>
            <person name="Calhoun S."/>
            <person name="Haridas S."/>
            <person name="Kuo A."/>
            <person name="Mondo S."/>
            <person name="Pangilinan J."/>
            <person name="Riley R."/>
            <person name="LaButti K."/>
            <person name="Andreopoulos B."/>
            <person name="Lipzen A."/>
            <person name="Chen C."/>
            <person name="Yan M."/>
            <person name="Daum C."/>
            <person name="Ng V."/>
            <person name="Clum A."/>
            <person name="Steindorff A."/>
            <person name="Ohm R.A."/>
            <person name="Martin F."/>
            <person name="Silar P."/>
            <person name="Natvig D.O."/>
            <person name="Lalanne C."/>
            <person name="Gautier V."/>
            <person name="Ament-Velasquez S.L."/>
            <person name="Kruys A."/>
            <person name="Hutchinson M.I."/>
            <person name="Powell A.J."/>
            <person name="Barry K."/>
            <person name="Miller A.N."/>
            <person name="Grigoriev I.V."/>
            <person name="Debuchy R."/>
            <person name="Gladieux P."/>
            <person name="Hiltunen Thoren M."/>
            <person name="Johannesson H."/>
        </authorList>
    </citation>
    <scope>NUCLEOTIDE SEQUENCE</scope>
    <source>
        <strain evidence="13">PSN243</strain>
    </source>
</reference>
<feature type="transmembrane region" description="Helical" evidence="12">
    <location>
        <begin position="166"/>
        <end position="183"/>
    </location>
</feature>
<evidence type="ECO:0000256" key="8">
    <source>
        <dbReference type="ARBA" id="ARBA00022692"/>
    </source>
</evidence>
<dbReference type="GO" id="GO:0006506">
    <property type="term" value="P:GPI anchor biosynthetic process"/>
    <property type="evidence" value="ECO:0007669"/>
    <property type="project" value="UniProtKB-KW"/>
</dbReference>
<dbReference type="PANTHER" id="PTHR12468">
    <property type="entry name" value="GPI MANNOSYLTRANSFERASE 2"/>
    <property type="match status" value="1"/>
</dbReference>
<evidence type="ECO:0000256" key="12">
    <source>
        <dbReference type="RuleBase" id="RU363112"/>
    </source>
</evidence>
<evidence type="ECO:0000256" key="11">
    <source>
        <dbReference type="ARBA" id="ARBA00023136"/>
    </source>
</evidence>
<dbReference type="GO" id="GO:0031501">
    <property type="term" value="C:mannosyltransferase complex"/>
    <property type="evidence" value="ECO:0007669"/>
    <property type="project" value="TreeGrafter"/>
</dbReference>
<comment type="caution">
    <text evidence="13">The sequence shown here is derived from an EMBL/GenBank/DDBJ whole genome shotgun (WGS) entry which is preliminary data.</text>
</comment>
<feature type="transmembrane region" description="Helical" evidence="12">
    <location>
        <begin position="353"/>
        <end position="371"/>
    </location>
</feature>
<name>A0AAV9H2W6_9PEZI</name>